<evidence type="ECO:0000256" key="2">
    <source>
        <dbReference type="SAM" id="SignalP"/>
    </source>
</evidence>
<dbReference type="EMBL" id="QGGY01000019">
    <property type="protein sequence ID" value="PWJ72330.1"/>
    <property type="molecule type" value="Genomic_DNA"/>
</dbReference>
<proteinExistence type="predicted"/>
<dbReference type="Proteomes" id="UP000245412">
    <property type="component" value="Unassembled WGS sequence"/>
</dbReference>
<feature type="signal peptide" evidence="2">
    <location>
        <begin position="1"/>
        <end position="21"/>
    </location>
</feature>
<reference evidence="3 4" key="1">
    <citation type="submission" date="2018-05" db="EMBL/GenBank/DDBJ databases">
        <authorList>
            <person name="Goeker M."/>
            <person name="Huntemann M."/>
            <person name="Clum A."/>
            <person name="Pillay M."/>
            <person name="Palaniappan K."/>
            <person name="Varghese N."/>
            <person name="Mikhailova N."/>
            <person name="Stamatis D."/>
            <person name="Reddy T."/>
            <person name="Daum C."/>
            <person name="Shapiro N."/>
            <person name="Ivanova N."/>
            <person name="Kyrpides N."/>
            <person name="Woyke T."/>
        </authorList>
    </citation>
    <scope>NUCLEOTIDE SEQUENCE [LARGE SCALE GENOMIC DNA]</scope>
    <source>
        <strain evidence="3 4">DSM 26524</strain>
    </source>
</reference>
<dbReference type="AlphaFoldDB" id="A0AB73SYB0"/>
<gene>
    <name evidence="3" type="ORF">C7383_11934</name>
</gene>
<protein>
    <submittedName>
        <fullName evidence="3">Carbohydrate ABC transporter substrate-binding protein (CUT1 family)</fullName>
    </submittedName>
</protein>
<feature type="chain" id="PRO_5044504465" evidence="2">
    <location>
        <begin position="22"/>
        <end position="478"/>
    </location>
</feature>
<name>A0AB73SYB0_9FIRM</name>
<dbReference type="InterPro" id="IPR050490">
    <property type="entry name" value="Bact_solute-bd_prot1"/>
</dbReference>
<dbReference type="SUPFAM" id="SSF53850">
    <property type="entry name" value="Periplasmic binding protein-like II"/>
    <property type="match status" value="1"/>
</dbReference>
<sequence length="478" mass="52598">MKKKWMAALLSLSMAASVFTAAGAKAEAAEDVTTLRVVLKGISMEDERQRVWFDEYNKALAEAGIPAKLEVVEMQSGTYSDNLALMLSGGDIPDLIYFQGGDQVFASQGVLEDLTPYIENSKYVKDALEDFQKERLANYPYLLFVTPALTPVPVIRTDILEGCETAEAVLADPTIDNYTKLFEELKTDHEAVWGLDGSLKGINAMFDQAFGLTTTWIKDDSGQYVYGRVSDKSLEQLKYYAELYKKGIIDQDYLNANWEVKENDFYGNNTAIISGNQGAVIDLYNSNQKAANGDGAALTVLPPAKGEAQGYLPLDVSKESRGFAISAVSENKDLAFEVLDFAVSGPGRVLDLLGTKDADYTEADGKYTLLPAHDNWYANFFETFQNFDLAAMDPETPYWSDAALSSAELTAKYSSMDNAFVIPEEHIVNWDAAETKAAEFMADFVIGNKTEADWDAFVEEWNSVGGAAVTEYANTVLN</sequence>
<evidence type="ECO:0000256" key="1">
    <source>
        <dbReference type="ARBA" id="ARBA00022729"/>
    </source>
</evidence>
<dbReference type="Gene3D" id="3.40.190.10">
    <property type="entry name" value="Periplasmic binding protein-like II"/>
    <property type="match status" value="2"/>
</dbReference>
<dbReference type="PANTHER" id="PTHR43649">
    <property type="entry name" value="ARABINOSE-BINDING PROTEIN-RELATED"/>
    <property type="match status" value="1"/>
</dbReference>
<dbReference type="PANTHER" id="PTHR43649:SF33">
    <property type="entry name" value="POLYGALACTURONAN_RHAMNOGALACTURONAN-BINDING PROTEIN YTCQ"/>
    <property type="match status" value="1"/>
</dbReference>
<keyword evidence="1 2" id="KW-0732">Signal</keyword>
<evidence type="ECO:0000313" key="3">
    <source>
        <dbReference type="EMBL" id="PWJ72330.1"/>
    </source>
</evidence>
<comment type="caution">
    <text evidence="3">The sequence shown here is derived from an EMBL/GenBank/DDBJ whole genome shotgun (WGS) entry which is preliminary data.</text>
</comment>
<accession>A0AB73SYB0</accession>
<organism evidence="3 4">
    <name type="scientific">Murimonas intestini</name>
    <dbReference type="NCBI Taxonomy" id="1337051"/>
    <lineage>
        <taxon>Bacteria</taxon>
        <taxon>Bacillati</taxon>
        <taxon>Bacillota</taxon>
        <taxon>Clostridia</taxon>
        <taxon>Lachnospirales</taxon>
        <taxon>Lachnospiraceae</taxon>
        <taxon>Murimonas</taxon>
    </lineage>
</organism>
<evidence type="ECO:0000313" key="4">
    <source>
        <dbReference type="Proteomes" id="UP000245412"/>
    </source>
</evidence>
<dbReference type="RefSeq" id="WP_109748527.1">
    <property type="nucleotide sequence ID" value="NZ_JANKBI010000020.1"/>
</dbReference>
<keyword evidence="4" id="KW-1185">Reference proteome</keyword>